<evidence type="ECO:0000313" key="4">
    <source>
        <dbReference type="EMBL" id="AOH85243.1"/>
    </source>
</evidence>
<dbReference type="InterPro" id="IPR006311">
    <property type="entry name" value="TAT_signal"/>
</dbReference>
<dbReference type="InterPro" id="IPR036409">
    <property type="entry name" value="Aldolase_II/adducin_N_sf"/>
</dbReference>
<evidence type="ECO:0000313" key="5">
    <source>
        <dbReference type="Proteomes" id="UP000094256"/>
    </source>
</evidence>
<proteinExistence type="predicted"/>
<keyword evidence="5" id="KW-1185">Reference proteome</keyword>
<keyword evidence="2" id="KW-0456">Lyase</keyword>
<dbReference type="InterPro" id="IPR001303">
    <property type="entry name" value="Aldolase_II/adducin_N"/>
</dbReference>
<dbReference type="GO" id="GO:0019323">
    <property type="term" value="P:pentose catabolic process"/>
    <property type="evidence" value="ECO:0007669"/>
    <property type="project" value="TreeGrafter"/>
</dbReference>
<sequence length="282" mass="30359">MERTQTGTISRRAAITSAVSLVATGLMPRTLMATPVAPAPTLERAIVDVVIANRILANQEVVDAYGHVSMRHPTNANRFLLSRSRSPELVEAGDIVEFNLDGTAAIPEKAPFYIERFIHAGIYAARPDVNSVVHAHAAEVLPFTISKTPLEPVIQNAGVVGSRVPVWDSRAHFGDTNLLVSDIAMGADIAAKLGKERVVLMRGHGFAAAGRNLIEVLRMAIYLRLDARVLTEALKLGPVVPLSEGEIKKIADVAPTAPELQRAWAYWATKAGCADLLEKPTP</sequence>
<accession>A0A1B3ZCV3</accession>
<dbReference type="GO" id="GO:0016832">
    <property type="term" value="F:aldehyde-lyase activity"/>
    <property type="evidence" value="ECO:0007669"/>
    <property type="project" value="TreeGrafter"/>
</dbReference>
<dbReference type="GO" id="GO:0046872">
    <property type="term" value="F:metal ion binding"/>
    <property type="evidence" value="ECO:0007669"/>
    <property type="project" value="UniProtKB-KW"/>
</dbReference>
<keyword evidence="1" id="KW-0479">Metal-binding</keyword>
<reference evidence="4 5" key="1">
    <citation type="submission" date="2016-01" db="EMBL/GenBank/DDBJ databases">
        <title>Complete genome and mega plasmid sequence of Sphingomonas panacis DCY99 elicits systemic resistance in rice to Xanthomonas oryzae.</title>
        <authorList>
            <person name="Kim Y.J."/>
            <person name="Yang D.C."/>
            <person name="Sing P."/>
        </authorList>
    </citation>
    <scope>NUCLEOTIDE SEQUENCE [LARGE SCALE GENOMIC DNA]</scope>
    <source>
        <strain evidence="4 5">DCY99</strain>
    </source>
</reference>
<evidence type="ECO:0000256" key="2">
    <source>
        <dbReference type="ARBA" id="ARBA00023239"/>
    </source>
</evidence>
<dbReference type="PROSITE" id="PS51318">
    <property type="entry name" value="TAT"/>
    <property type="match status" value="1"/>
</dbReference>
<evidence type="ECO:0000259" key="3">
    <source>
        <dbReference type="SMART" id="SM01007"/>
    </source>
</evidence>
<gene>
    <name evidence="4" type="ORF">AWL63_16045</name>
</gene>
<dbReference type="InterPro" id="IPR050197">
    <property type="entry name" value="Aldolase_class_II_sugar_metab"/>
</dbReference>
<dbReference type="GO" id="GO:0005829">
    <property type="term" value="C:cytosol"/>
    <property type="evidence" value="ECO:0007669"/>
    <property type="project" value="TreeGrafter"/>
</dbReference>
<protein>
    <recommendedName>
        <fullName evidence="3">Class II aldolase/adducin N-terminal domain-containing protein</fullName>
    </recommendedName>
</protein>
<name>A0A1B3ZCV3_9SPHN</name>
<evidence type="ECO:0000256" key="1">
    <source>
        <dbReference type="ARBA" id="ARBA00022723"/>
    </source>
</evidence>
<feature type="domain" description="Class II aldolase/adducin N-terminal" evidence="3">
    <location>
        <begin position="47"/>
        <end position="231"/>
    </location>
</feature>
<dbReference type="SUPFAM" id="SSF53639">
    <property type="entry name" value="AraD/HMP-PK domain-like"/>
    <property type="match status" value="1"/>
</dbReference>
<dbReference type="AlphaFoldDB" id="A0A1B3ZCV3"/>
<dbReference type="SMART" id="SM01007">
    <property type="entry name" value="Aldolase_II"/>
    <property type="match status" value="1"/>
</dbReference>
<dbReference type="PANTHER" id="PTHR22789:SF0">
    <property type="entry name" value="3-OXO-TETRONATE 4-PHOSPHATE DECARBOXYLASE-RELATED"/>
    <property type="match status" value="1"/>
</dbReference>
<dbReference type="PANTHER" id="PTHR22789">
    <property type="entry name" value="FUCULOSE PHOSPHATE ALDOLASE"/>
    <property type="match status" value="1"/>
</dbReference>
<dbReference type="Pfam" id="PF00596">
    <property type="entry name" value="Aldolase_II"/>
    <property type="match status" value="1"/>
</dbReference>
<dbReference type="STRING" id="1560345.AWL63_16045"/>
<dbReference type="KEGG" id="span:AWL63_16045"/>
<organism evidence="4 5">
    <name type="scientific">Sphingomonas panacis</name>
    <dbReference type="NCBI Taxonomy" id="1560345"/>
    <lineage>
        <taxon>Bacteria</taxon>
        <taxon>Pseudomonadati</taxon>
        <taxon>Pseudomonadota</taxon>
        <taxon>Alphaproteobacteria</taxon>
        <taxon>Sphingomonadales</taxon>
        <taxon>Sphingomonadaceae</taxon>
        <taxon>Sphingomonas</taxon>
    </lineage>
</organism>
<dbReference type="Gene3D" id="3.40.225.10">
    <property type="entry name" value="Class II aldolase/adducin N-terminal domain"/>
    <property type="match status" value="1"/>
</dbReference>
<dbReference type="EMBL" id="CP014168">
    <property type="protein sequence ID" value="AOH85243.1"/>
    <property type="molecule type" value="Genomic_DNA"/>
</dbReference>
<dbReference type="Proteomes" id="UP000094256">
    <property type="component" value="Chromosome"/>
</dbReference>